<feature type="transmembrane region" description="Helical" evidence="2">
    <location>
        <begin position="75"/>
        <end position="96"/>
    </location>
</feature>
<dbReference type="AlphaFoldDB" id="L8WWP1"/>
<evidence type="ECO:0000256" key="1">
    <source>
        <dbReference type="SAM" id="MobiDB-lite"/>
    </source>
</evidence>
<dbReference type="OrthoDB" id="2218151at2759"/>
<dbReference type="HOGENOM" id="CLU_2185717_0_0_1"/>
<feature type="region of interest" description="Disordered" evidence="1">
    <location>
        <begin position="1"/>
        <end position="21"/>
    </location>
</feature>
<reference evidence="3 4" key="1">
    <citation type="journal article" date="2013" name="Nat. Commun.">
        <title>The evolution and pathogenic mechanisms of the rice sheath blight pathogen.</title>
        <authorList>
            <person name="Zheng A."/>
            <person name="Lin R."/>
            <person name="Xu L."/>
            <person name="Qin P."/>
            <person name="Tang C."/>
            <person name="Ai P."/>
            <person name="Zhang D."/>
            <person name="Liu Y."/>
            <person name="Sun Z."/>
            <person name="Feng H."/>
            <person name="Wang Y."/>
            <person name="Chen Y."/>
            <person name="Liang X."/>
            <person name="Fu R."/>
            <person name="Li Q."/>
            <person name="Zhang J."/>
            <person name="Yu X."/>
            <person name="Xie Z."/>
            <person name="Ding L."/>
            <person name="Guan P."/>
            <person name="Tang J."/>
            <person name="Liang Y."/>
            <person name="Wang S."/>
            <person name="Deng Q."/>
            <person name="Li S."/>
            <person name="Zhu J."/>
            <person name="Wang L."/>
            <person name="Liu H."/>
            <person name="Li P."/>
        </authorList>
    </citation>
    <scope>NUCLEOTIDE SEQUENCE [LARGE SCALE GENOMIC DNA]</scope>
    <source>
        <strain evidence="4">AG-1 IA</strain>
    </source>
</reference>
<organism evidence="3 4">
    <name type="scientific">Thanatephorus cucumeris (strain AG1-IA)</name>
    <name type="common">Rice sheath blight fungus</name>
    <name type="synonym">Rhizoctonia solani</name>
    <dbReference type="NCBI Taxonomy" id="983506"/>
    <lineage>
        <taxon>Eukaryota</taxon>
        <taxon>Fungi</taxon>
        <taxon>Dikarya</taxon>
        <taxon>Basidiomycota</taxon>
        <taxon>Agaricomycotina</taxon>
        <taxon>Agaricomycetes</taxon>
        <taxon>Cantharellales</taxon>
        <taxon>Ceratobasidiaceae</taxon>
        <taxon>Rhizoctonia</taxon>
        <taxon>Rhizoctonia solani AG-1</taxon>
    </lineage>
</organism>
<feature type="compositionally biased region" description="Polar residues" evidence="1">
    <location>
        <begin position="12"/>
        <end position="21"/>
    </location>
</feature>
<keyword evidence="2" id="KW-1133">Transmembrane helix</keyword>
<evidence type="ECO:0000313" key="3">
    <source>
        <dbReference type="EMBL" id="ELU40759.1"/>
    </source>
</evidence>
<evidence type="ECO:0000313" key="4">
    <source>
        <dbReference type="Proteomes" id="UP000011668"/>
    </source>
</evidence>
<dbReference type="EMBL" id="AFRT01001348">
    <property type="protein sequence ID" value="ELU40759.1"/>
    <property type="molecule type" value="Genomic_DNA"/>
</dbReference>
<keyword evidence="2" id="KW-0472">Membrane</keyword>
<accession>L8WWP1</accession>
<keyword evidence="4" id="KW-1185">Reference proteome</keyword>
<proteinExistence type="predicted"/>
<comment type="caution">
    <text evidence="3">The sequence shown here is derived from an EMBL/GenBank/DDBJ whole genome shotgun (WGS) entry which is preliminary data.</text>
</comment>
<gene>
    <name evidence="3" type="ORF">AG1IA_05202</name>
</gene>
<dbReference type="STRING" id="983506.L8WWP1"/>
<evidence type="ECO:0000256" key="2">
    <source>
        <dbReference type="SAM" id="Phobius"/>
    </source>
</evidence>
<protein>
    <submittedName>
        <fullName evidence="3">Uncharacterized protein</fullName>
    </submittedName>
</protein>
<keyword evidence="2" id="KW-0812">Transmembrane</keyword>
<name>L8WWP1_THACA</name>
<sequence>MRSCAESPRSPPSTGLNNSITSTAAEQFHPAQCHNHITNAVNKFIPQKKEEFPKPLATASGGIGHGMQFDDDVPIVYYACQIFFSFLAMCCFASVASFQAKWHVGPCEW</sequence>
<dbReference type="Proteomes" id="UP000011668">
    <property type="component" value="Unassembled WGS sequence"/>
</dbReference>